<dbReference type="EMBL" id="JAMKFB020000007">
    <property type="protein sequence ID" value="KAL0189524.1"/>
    <property type="molecule type" value="Genomic_DNA"/>
</dbReference>
<dbReference type="Gene3D" id="3.80.20.20">
    <property type="entry name" value="Receptor L-domain"/>
    <property type="match status" value="1"/>
</dbReference>
<dbReference type="InterPro" id="IPR000494">
    <property type="entry name" value="Rcpt_L-dom"/>
</dbReference>
<evidence type="ECO:0000259" key="1">
    <source>
        <dbReference type="Pfam" id="PF01030"/>
    </source>
</evidence>
<organism evidence="2 3">
    <name type="scientific">Cirrhinus mrigala</name>
    <name type="common">Mrigala</name>
    <dbReference type="NCBI Taxonomy" id="683832"/>
    <lineage>
        <taxon>Eukaryota</taxon>
        <taxon>Metazoa</taxon>
        <taxon>Chordata</taxon>
        <taxon>Craniata</taxon>
        <taxon>Vertebrata</taxon>
        <taxon>Euteleostomi</taxon>
        <taxon>Actinopterygii</taxon>
        <taxon>Neopterygii</taxon>
        <taxon>Teleostei</taxon>
        <taxon>Ostariophysi</taxon>
        <taxon>Cypriniformes</taxon>
        <taxon>Cyprinidae</taxon>
        <taxon>Labeoninae</taxon>
        <taxon>Labeonini</taxon>
        <taxon>Cirrhinus</taxon>
    </lineage>
</organism>
<sequence>MFCIACDGLCDKICDEKVIDSVDAAQSLKGCTVIKGNLHINIRRGTNIASELENFLGLIKTVTGYIKIRSSHALSSLSFLKSLRYIHGEELWEE</sequence>
<proteinExistence type="predicted"/>
<name>A0ABD0QTK6_CIRMR</name>
<comment type="caution">
    <text evidence="2">The sequence shown here is derived from an EMBL/GenBank/DDBJ whole genome shotgun (WGS) entry which is preliminary data.</text>
</comment>
<dbReference type="AlphaFoldDB" id="A0ABD0QTK6"/>
<feature type="domain" description="Receptor L-domain" evidence="1">
    <location>
        <begin position="30"/>
        <end position="93"/>
    </location>
</feature>
<reference evidence="2 3" key="1">
    <citation type="submission" date="2024-05" db="EMBL/GenBank/DDBJ databases">
        <title>Genome sequencing and assembly of Indian major carp, Cirrhinus mrigala (Hamilton, 1822).</title>
        <authorList>
            <person name="Mohindra V."/>
            <person name="Chowdhury L.M."/>
            <person name="Lal K."/>
            <person name="Jena J.K."/>
        </authorList>
    </citation>
    <scope>NUCLEOTIDE SEQUENCE [LARGE SCALE GENOMIC DNA]</scope>
    <source>
        <strain evidence="2">CM1030</strain>
        <tissue evidence="2">Blood</tissue>
    </source>
</reference>
<dbReference type="InterPro" id="IPR036941">
    <property type="entry name" value="Rcpt_L-dom_sf"/>
</dbReference>
<protein>
    <recommendedName>
        <fullName evidence="1">Receptor L-domain domain-containing protein</fullName>
    </recommendedName>
</protein>
<dbReference type="Proteomes" id="UP001529510">
    <property type="component" value="Unassembled WGS sequence"/>
</dbReference>
<dbReference type="SUPFAM" id="SSF52058">
    <property type="entry name" value="L domain-like"/>
    <property type="match status" value="1"/>
</dbReference>
<evidence type="ECO:0000313" key="2">
    <source>
        <dbReference type="EMBL" id="KAL0189524.1"/>
    </source>
</evidence>
<evidence type="ECO:0000313" key="3">
    <source>
        <dbReference type="Proteomes" id="UP001529510"/>
    </source>
</evidence>
<keyword evidence="3" id="KW-1185">Reference proteome</keyword>
<gene>
    <name evidence="2" type="ORF">M9458_016623</name>
</gene>
<accession>A0ABD0QTK6</accession>
<feature type="non-terminal residue" evidence="2">
    <location>
        <position position="1"/>
    </location>
</feature>
<dbReference type="Pfam" id="PF01030">
    <property type="entry name" value="Recep_L_domain"/>
    <property type="match status" value="1"/>
</dbReference>